<dbReference type="OrthoDB" id="215501at2"/>
<keyword evidence="2" id="KW-1185">Reference proteome</keyword>
<dbReference type="Proteomes" id="UP000320496">
    <property type="component" value="Chromosome"/>
</dbReference>
<dbReference type="EMBL" id="CP036275">
    <property type="protein sequence ID" value="QDU38387.1"/>
    <property type="molecule type" value="Genomic_DNA"/>
</dbReference>
<dbReference type="Gene3D" id="2.60.40.10">
    <property type="entry name" value="Immunoglobulins"/>
    <property type="match status" value="2"/>
</dbReference>
<dbReference type="InterPro" id="IPR011467">
    <property type="entry name" value="DUF1573"/>
</dbReference>
<reference evidence="1 2" key="1">
    <citation type="submission" date="2019-02" db="EMBL/GenBank/DDBJ databases">
        <title>Deep-cultivation of Planctomycetes and their phenomic and genomic characterization uncovers novel biology.</title>
        <authorList>
            <person name="Wiegand S."/>
            <person name="Jogler M."/>
            <person name="Boedeker C."/>
            <person name="Pinto D."/>
            <person name="Vollmers J."/>
            <person name="Rivas-Marin E."/>
            <person name="Kohn T."/>
            <person name="Peeters S.H."/>
            <person name="Heuer A."/>
            <person name="Rast P."/>
            <person name="Oberbeckmann S."/>
            <person name="Bunk B."/>
            <person name="Jeske O."/>
            <person name="Meyerdierks A."/>
            <person name="Storesund J.E."/>
            <person name="Kallscheuer N."/>
            <person name="Luecker S."/>
            <person name="Lage O.M."/>
            <person name="Pohl T."/>
            <person name="Merkel B.J."/>
            <person name="Hornburger P."/>
            <person name="Mueller R.-W."/>
            <person name="Bruemmer F."/>
            <person name="Labrenz M."/>
            <person name="Spormann A.M."/>
            <person name="Op den Camp H."/>
            <person name="Overmann J."/>
            <person name="Amann R."/>
            <person name="Jetten M.S.M."/>
            <person name="Mascher T."/>
            <person name="Medema M.H."/>
            <person name="Devos D.P."/>
            <person name="Kaster A.-K."/>
            <person name="Ovreas L."/>
            <person name="Rohde M."/>
            <person name="Galperin M.Y."/>
            <person name="Jogler C."/>
        </authorList>
    </citation>
    <scope>NUCLEOTIDE SEQUENCE [LARGE SCALE GENOMIC DNA]</scope>
    <source>
        <strain evidence="1 2">Mal4</strain>
    </source>
</reference>
<gene>
    <name evidence="1" type="ORF">Mal4_27140</name>
</gene>
<dbReference type="PANTHER" id="PTHR37833:SF1">
    <property type="entry name" value="SIGNAL PEPTIDE PROTEIN"/>
    <property type="match status" value="1"/>
</dbReference>
<evidence type="ECO:0000313" key="2">
    <source>
        <dbReference type="Proteomes" id="UP000320496"/>
    </source>
</evidence>
<accession>A0A517Z7C9</accession>
<organism evidence="1 2">
    <name type="scientific">Maioricimonas rarisocia</name>
    <dbReference type="NCBI Taxonomy" id="2528026"/>
    <lineage>
        <taxon>Bacteria</taxon>
        <taxon>Pseudomonadati</taxon>
        <taxon>Planctomycetota</taxon>
        <taxon>Planctomycetia</taxon>
        <taxon>Planctomycetales</taxon>
        <taxon>Planctomycetaceae</taxon>
        <taxon>Maioricimonas</taxon>
    </lineage>
</organism>
<dbReference type="PANTHER" id="PTHR37833">
    <property type="entry name" value="LIPOPROTEIN-RELATED"/>
    <property type="match status" value="1"/>
</dbReference>
<dbReference type="Pfam" id="PF07610">
    <property type="entry name" value="DUF1573"/>
    <property type="match status" value="1"/>
</dbReference>
<dbReference type="InterPro" id="IPR013783">
    <property type="entry name" value="Ig-like_fold"/>
</dbReference>
<sequence length="280" mass="30568">MGTLGQSVALLLARCPARWRTALCATVGLVPFAIAVTASCLDASPGEIRGGKPLAPLSFRQYAVNLRKVPARPVIPAHFEFINRGRTPLKITELVPSCGCLNPKLEGDKQIFQPGEVGRFFVRVATANETPGPKHYTIRVKYEAPEPAEELLTFRLELPQRKISVEPAEVYFYQLDGRADERTIYVTDYRGGDLTIEAAESSSELVAVTVGATETNPEGHQRIPIQLAIPENVPAGRRVTSVKIRTNDPDYHTLYVPVLIEALPTGEKGIIPASATTVEE</sequence>
<evidence type="ECO:0008006" key="3">
    <source>
        <dbReference type="Google" id="ProtNLM"/>
    </source>
</evidence>
<name>A0A517Z7C9_9PLAN</name>
<dbReference type="AlphaFoldDB" id="A0A517Z7C9"/>
<dbReference type="RefSeq" id="WP_145369675.1">
    <property type="nucleotide sequence ID" value="NZ_CP036275.1"/>
</dbReference>
<evidence type="ECO:0000313" key="1">
    <source>
        <dbReference type="EMBL" id="QDU38387.1"/>
    </source>
</evidence>
<proteinExistence type="predicted"/>
<protein>
    <recommendedName>
        <fullName evidence="3">DUF1573 domain-containing protein</fullName>
    </recommendedName>
</protein>
<dbReference type="KEGG" id="mri:Mal4_27140"/>